<evidence type="ECO:0000256" key="1">
    <source>
        <dbReference type="SAM" id="MobiDB-lite"/>
    </source>
</evidence>
<gene>
    <name evidence="2" type="ORF">H3232_05060</name>
</gene>
<reference evidence="2 3" key="1">
    <citation type="submission" date="2020-07" db="EMBL/GenBank/DDBJ databases">
        <title>Draft Genome Sequences of Lactobacillales Isolated from the International Space Station.</title>
        <authorList>
            <person name="Bharadwaj A.R."/>
            <person name="Singh N.K."/>
            <person name="Wood J.M."/>
            <person name="Debieu M."/>
            <person name="O'Hara N.B."/>
            <person name="Karouia F."/>
            <person name="Mason C.E."/>
            <person name="Venkateswaran K."/>
        </authorList>
    </citation>
    <scope>NUCLEOTIDE SEQUENCE [LARGE SCALE GENOMIC DNA]</scope>
    <source>
        <strain evidence="2 3">151250015-1-258-55</strain>
    </source>
</reference>
<dbReference type="EMBL" id="JACGAN010000007">
    <property type="protein sequence ID" value="MBA5746574.1"/>
    <property type="molecule type" value="Genomic_DNA"/>
</dbReference>
<evidence type="ECO:0000313" key="2">
    <source>
        <dbReference type="EMBL" id="MBA5746574.1"/>
    </source>
</evidence>
<feature type="region of interest" description="Disordered" evidence="1">
    <location>
        <begin position="416"/>
        <end position="442"/>
    </location>
</feature>
<sequence length="442" mass="49717">MEKENLDYLRKKLADHKMRVDARYRYYDMKYKEPHTSFTMPPQIRDRFQSTVGWTSKAVDALADRLSFRDFDNDNFNINKIFQMNNPDTLFDSAILSALIASCAFVYIIDDEEYPKLQVIEASNATGIIDPITGLLKEGYAVLERDIYGTPKVEAYFEAFKTTIITDGEPIEYTHKAPAPLLVPIIHRPDAVRPFGRSRITRGAIYWQSYAKRTLERSDVTAEFYSFPQKYAVGTSEDAEELDTWKATVSTMLEITKDEDGEKPTLGQFNTPSMQPFMEQLRIAASGFAGETGLTMDDLGFVTDNPSSAEAIKASHETLRITARKAQRNFGSGFLNVGFLSACLRDGVTYKRNQFTETKAKWEPIFEPDLSALSTAGDGIIKINQSVPGYFSVNNLKDLLGIEGDEQVGSRYIGGTTGENTSNIPEEVWNQPESTELTTENE</sequence>
<evidence type="ECO:0000313" key="3">
    <source>
        <dbReference type="Proteomes" id="UP000540056"/>
    </source>
</evidence>
<dbReference type="RefSeq" id="WP_182023323.1">
    <property type="nucleotide sequence ID" value="NZ_JACGAM010000007.1"/>
</dbReference>
<accession>A0ABR5ZXW3</accession>
<keyword evidence="3" id="KW-1185">Reference proteome</keyword>
<organism evidence="2 3">
    <name type="scientific">Aerococcus urinaeequi</name>
    <dbReference type="NCBI Taxonomy" id="51665"/>
    <lineage>
        <taxon>Bacteria</taxon>
        <taxon>Bacillati</taxon>
        <taxon>Bacillota</taxon>
        <taxon>Bacilli</taxon>
        <taxon>Lactobacillales</taxon>
        <taxon>Aerococcaceae</taxon>
        <taxon>Aerococcus</taxon>
    </lineage>
</organism>
<feature type="compositionally biased region" description="Polar residues" evidence="1">
    <location>
        <begin position="431"/>
        <end position="442"/>
    </location>
</feature>
<dbReference type="Proteomes" id="UP000540056">
    <property type="component" value="Unassembled WGS sequence"/>
</dbReference>
<proteinExistence type="predicted"/>
<comment type="caution">
    <text evidence="2">The sequence shown here is derived from an EMBL/GenBank/DDBJ whole genome shotgun (WGS) entry which is preliminary data.</text>
</comment>
<protein>
    <submittedName>
        <fullName evidence="2">Phage portal protein</fullName>
    </submittedName>
</protein>
<name>A0ABR5ZXW3_9LACT</name>